<evidence type="ECO:0000313" key="1">
    <source>
        <dbReference type="EMBL" id="QEY25612.1"/>
    </source>
</evidence>
<dbReference type="GO" id="GO:0016301">
    <property type="term" value="F:kinase activity"/>
    <property type="evidence" value="ECO:0007669"/>
    <property type="project" value="UniProtKB-KW"/>
</dbReference>
<keyword evidence="1" id="KW-0418">Kinase</keyword>
<dbReference type="RefSeq" id="WP_151050091.1">
    <property type="nucleotide sequence ID" value="NZ_CP031700.1"/>
</dbReference>
<dbReference type="AlphaFoldDB" id="A0A5J6PXI5"/>
<reference evidence="1 2" key="1">
    <citation type="submission" date="2018-08" db="EMBL/GenBank/DDBJ databases">
        <title>Neisseria zalophi ATCC BAA-2455 complete genome.</title>
        <authorList>
            <person name="Veseli I.A."/>
            <person name="Buttler R."/>
            <person name="Mascarenhas dos Santos A.C."/>
            <person name="Pombert J.-F."/>
        </authorList>
    </citation>
    <scope>NUCLEOTIDE SEQUENCE [LARGE SCALE GENOMIC DNA]</scope>
    <source>
        <strain evidence="1 2">ATCC BAA-2455</strain>
    </source>
</reference>
<name>A0A5J6PXI5_9NEIS</name>
<dbReference type="SUPFAM" id="SSF56112">
    <property type="entry name" value="Protein kinase-like (PK-like)"/>
    <property type="match status" value="1"/>
</dbReference>
<dbReference type="KEGG" id="nzl:D0T92_03040"/>
<protein>
    <submittedName>
        <fullName evidence="1">Protein kinase family protein</fullName>
    </submittedName>
</protein>
<dbReference type="Proteomes" id="UP000325713">
    <property type="component" value="Chromosome"/>
</dbReference>
<evidence type="ECO:0000313" key="2">
    <source>
        <dbReference type="Proteomes" id="UP000325713"/>
    </source>
</evidence>
<dbReference type="OrthoDB" id="7839681at2"/>
<gene>
    <name evidence="1" type="ORF">D0T92_03040</name>
</gene>
<dbReference type="EMBL" id="CP031700">
    <property type="protein sequence ID" value="QEY25612.1"/>
    <property type="molecule type" value="Genomic_DNA"/>
</dbReference>
<keyword evidence="1" id="KW-0808">Transferase</keyword>
<accession>A0A5J6PXI5</accession>
<keyword evidence="2" id="KW-1185">Reference proteome</keyword>
<sequence>MSENINSLSEYAHKLLIEHKDERIFPFKFQGKRFWLKQPEHTHGISRLLKPHPKQSFLGEIERLRCFSIKNAPIPKLILFNNNFFILEDGGKTIDNLLAANTNNPEFKKILLSDSIKALNNLHKANLIHGRPAIRDMTWDNHHVLFIDFEVCPKRQNLQSQKARDMAIFFHGLCRKKFISDDEIKYAITQYQNICDPQLWQVFIQLLTKYQFAYHILRPFKSILGTDLIAVYRLFDIFLTEKLL</sequence>
<proteinExistence type="predicted"/>
<dbReference type="InterPro" id="IPR011009">
    <property type="entry name" value="Kinase-like_dom_sf"/>
</dbReference>
<organism evidence="1 2">
    <name type="scientific">Neisseria zalophi</name>
    <dbReference type="NCBI Taxonomy" id="640030"/>
    <lineage>
        <taxon>Bacteria</taxon>
        <taxon>Pseudomonadati</taxon>
        <taxon>Pseudomonadota</taxon>
        <taxon>Betaproteobacteria</taxon>
        <taxon>Neisseriales</taxon>
        <taxon>Neisseriaceae</taxon>
        <taxon>Neisseria</taxon>
    </lineage>
</organism>